<dbReference type="GeneID" id="54583255"/>
<name>A0A6A6I357_9PLEO</name>
<feature type="region of interest" description="Disordered" evidence="1">
    <location>
        <begin position="1"/>
        <end position="58"/>
    </location>
</feature>
<sequence>MPGGGTAKPTSFRTIPAPRLPTAKPTSGRTIPASRIPAAKPTSSRTAGFHVNLRERTG</sequence>
<accession>A0A6A6I357</accession>
<gene>
    <name evidence="2" type="ORF">BU26DRAFT_522982</name>
</gene>
<dbReference type="RefSeq" id="XP_033679317.1">
    <property type="nucleotide sequence ID" value="XM_033829925.1"/>
</dbReference>
<dbReference type="Proteomes" id="UP000800094">
    <property type="component" value="Unassembled WGS sequence"/>
</dbReference>
<dbReference type="EMBL" id="ML987203">
    <property type="protein sequence ID" value="KAF2244313.1"/>
    <property type="molecule type" value="Genomic_DNA"/>
</dbReference>
<proteinExistence type="predicted"/>
<evidence type="ECO:0000313" key="2">
    <source>
        <dbReference type="EMBL" id="KAF2244313.1"/>
    </source>
</evidence>
<reference evidence="2" key="1">
    <citation type="journal article" date="2020" name="Stud. Mycol.">
        <title>101 Dothideomycetes genomes: a test case for predicting lifestyles and emergence of pathogens.</title>
        <authorList>
            <person name="Haridas S."/>
            <person name="Albert R."/>
            <person name="Binder M."/>
            <person name="Bloem J."/>
            <person name="Labutti K."/>
            <person name="Salamov A."/>
            <person name="Andreopoulos B."/>
            <person name="Baker S."/>
            <person name="Barry K."/>
            <person name="Bills G."/>
            <person name="Bluhm B."/>
            <person name="Cannon C."/>
            <person name="Castanera R."/>
            <person name="Culley D."/>
            <person name="Daum C."/>
            <person name="Ezra D."/>
            <person name="Gonzalez J."/>
            <person name="Henrissat B."/>
            <person name="Kuo A."/>
            <person name="Liang C."/>
            <person name="Lipzen A."/>
            <person name="Lutzoni F."/>
            <person name="Magnuson J."/>
            <person name="Mondo S."/>
            <person name="Nolan M."/>
            <person name="Ohm R."/>
            <person name="Pangilinan J."/>
            <person name="Park H.-J."/>
            <person name="Ramirez L."/>
            <person name="Alfaro M."/>
            <person name="Sun H."/>
            <person name="Tritt A."/>
            <person name="Yoshinaga Y."/>
            <person name="Zwiers L.-H."/>
            <person name="Turgeon B."/>
            <person name="Goodwin S."/>
            <person name="Spatafora J."/>
            <person name="Crous P."/>
            <person name="Grigoriev I."/>
        </authorList>
    </citation>
    <scope>NUCLEOTIDE SEQUENCE</scope>
    <source>
        <strain evidence="2">CBS 122368</strain>
    </source>
</reference>
<dbReference type="AlphaFoldDB" id="A0A6A6I357"/>
<evidence type="ECO:0000313" key="3">
    <source>
        <dbReference type="Proteomes" id="UP000800094"/>
    </source>
</evidence>
<keyword evidence="3" id="KW-1185">Reference proteome</keyword>
<evidence type="ECO:0000256" key="1">
    <source>
        <dbReference type="SAM" id="MobiDB-lite"/>
    </source>
</evidence>
<organism evidence="2 3">
    <name type="scientific">Trematosphaeria pertusa</name>
    <dbReference type="NCBI Taxonomy" id="390896"/>
    <lineage>
        <taxon>Eukaryota</taxon>
        <taxon>Fungi</taxon>
        <taxon>Dikarya</taxon>
        <taxon>Ascomycota</taxon>
        <taxon>Pezizomycotina</taxon>
        <taxon>Dothideomycetes</taxon>
        <taxon>Pleosporomycetidae</taxon>
        <taxon>Pleosporales</taxon>
        <taxon>Massarineae</taxon>
        <taxon>Trematosphaeriaceae</taxon>
        <taxon>Trematosphaeria</taxon>
    </lineage>
</organism>
<protein>
    <submittedName>
        <fullName evidence="2">Uncharacterized protein</fullName>
    </submittedName>
</protein>